<dbReference type="Pfam" id="PF07690">
    <property type="entry name" value="MFS_1"/>
    <property type="match status" value="1"/>
</dbReference>
<feature type="transmembrane region" description="Helical" evidence="6">
    <location>
        <begin position="86"/>
        <end position="104"/>
    </location>
</feature>
<dbReference type="Gene3D" id="1.20.1250.20">
    <property type="entry name" value="MFS general substrate transporter like domains"/>
    <property type="match status" value="1"/>
</dbReference>
<evidence type="ECO:0000259" key="7">
    <source>
        <dbReference type="PROSITE" id="PS50850"/>
    </source>
</evidence>
<dbReference type="InterPro" id="IPR011701">
    <property type="entry name" value="MFS"/>
</dbReference>
<evidence type="ECO:0000256" key="4">
    <source>
        <dbReference type="ARBA" id="ARBA00023136"/>
    </source>
</evidence>
<dbReference type="SUPFAM" id="SSF103473">
    <property type="entry name" value="MFS general substrate transporter"/>
    <property type="match status" value="1"/>
</dbReference>
<keyword evidence="3 6" id="KW-1133">Transmembrane helix</keyword>
<dbReference type="RefSeq" id="WP_331217466.1">
    <property type="nucleotide sequence ID" value="NZ_JAZGQK010000029.1"/>
</dbReference>
<dbReference type="InterPro" id="IPR005829">
    <property type="entry name" value="Sugar_transporter_CS"/>
</dbReference>
<feature type="domain" description="Major facilitator superfamily (MFS) profile" evidence="7">
    <location>
        <begin position="20"/>
        <end position="227"/>
    </location>
</feature>
<feature type="transmembrane region" description="Helical" evidence="6">
    <location>
        <begin position="52"/>
        <end position="74"/>
    </location>
</feature>
<reference evidence="8 9" key="1">
    <citation type="submission" date="2024-01" db="EMBL/GenBank/DDBJ databases">
        <title>Genome insights into Plantactinospora sonchi sp. nov.</title>
        <authorList>
            <person name="Wang L."/>
        </authorList>
    </citation>
    <scope>NUCLEOTIDE SEQUENCE [LARGE SCALE GENOMIC DNA]</scope>
    <source>
        <strain evidence="8 9">NEAU-QY2</strain>
    </source>
</reference>
<name>A0ABU7S170_9ACTN</name>
<protein>
    <submittedName>
        <fullName evidence="8">MFS transporter</fullName>
    </submittedName>
</protein>
<dbReference type="InterPro" id="IPR020846">
    <property type="entry name" value="MFS_dom"/>
</dbReference>
<feature type="transmembrane region" description="Helical" evidence="6">
    <location>
        <begin position="21"/>
        <end position="46"/>
    </location>
</feature>
<organism evidence="8 9">
    <name type="scientific">Plantactinospora sonchi</name>
    <dbReference type="NCBI Taxonomy" id="1544735"/>
    <lineage>
        <taxon>Bacteria</taxon>
        <taxon>Bacillati</taxon>
        <taxon>Actinomycetota</taxon>
        <taxon>Actinomycetes</taxon>
        <taxon>Micromonosporales</taxon>
        <taxon>Micromonosporaceae</taxon>
        <taxon>Plantactinospora</taxon>
    </lineage>
</organism>
<dbReference type="PROSITE" id="PS50850">
    <property type="entry name" value="MFS"/>
    <property type="match status" value="1"/>
</dbReference>
<proteinExistence type="predicted"/>
<gene>
    <name evidence="8" type="ORF">V1633_28980</name>
</gene>
<dbReference type="InterPro" id="IPR036259">
    <property type="entry name" value="MFS_trans_sf"/>
</dbReference>
<comment type="subcellular location">
    <subcellularLocation>
        <location evidence="1">Cell membrane</location>
        <topology evidence="1">Multi-pass membrane protein</topology>
    </subcellularLocation>
</comment>
<evidence type="ECO:0000313" key="9">
    <source>
        <dbReference type="Proteomes" id="UP001332243"/>
    </source>
</evidence>
<evidence type="ECO:0000256" key="1">
    <source>
        <dbReference type="ARBA" id="ARBA00004651"/>
    </source>
</evidence>
<evidence type="ECO:0000256" key="6">
    <source>
        <dbReference type="SAM" id="Phobius"/>
    </source>
</evidence>
<feature type="transmembrane region" description="Helical" evidence="6">
    <location>
        <begin position="179"/>
        <end position="199"/>
    </location>
</feature>
<keyword evidence="4 6" id="KW-0472">Membrane</keyword>
<dbReference type="Proteomes" id="UP001332243">
    <property type="component" value="Unassembled WGS sequence"/>
</dbReference>
<comment type="caution">
    <text evidence="8">The sequence shown here is derived from an EMBL/GenBank/DDBJ whole genome shotgun (WGS) entry which is preliminary data.</text>
</comment>
<evidence type="ECO:0000256" key="2">
    <source>
        <dbReference type="ARBA" id="ARBA00022692"/>
    </source>
</evidence>
<keyword evidence="9" id="KW-1185">Reference proteome</keyword>
<evidence type="ECO:0000256" key="5">
    <source>
        <dbReference type="SAM" id="MobiDB-lite"/>
    </source>
</evidence>
<keyword evidence="2 6" id="KW-0812">Transmembrane</keyword>
<feature type="transmembrane region" description="Helical" evidence="6">
    <location>
        <begin position="145"/>
        <end position="173"/>
    </location>
</feature>
<feature type="transmembrane region" description="Helical" evidence="6">
    <location>
        <begin position="110"/>
        <end position="133"/>
    </location>
</feature>
<accession>A0ABU7S170</accession>
<evidence type="ECO:0000256" key="3">
    <source>
        <dbReference type="ARBA" id="ARBA00022989"/>
    </source>
</evidence>
<dbReference type="EMBL" id="JAZGQK010000029">
    <property type="protein sequence ID" value="MEE6262527.1"/>
    <property type="molecule type" value="Genomic_DNA"/>
</dbReference>
<evidence type="ECO:0000313" key="8">
    <source>
        <dbReference type="EMBL" id="MEE6262527.1"/>
    </source>
</evidence>
<dbReference type="PROSITE" id="PS00217">
    <property type="entry name" value="SUGAR_TRANSPORT_2"/>
    <property type="match status" value="1"/>
</dbReference>
<feature type="region of interest" description="Disordered" evidence="5">
    <location>
        <begin position="206"/>
        <end position="227"/>
    </location>
</feature>
<sequence length="227" mass="22490">MIPPGNPELARPPVGRPLWSLVGPALGALLAAGLLTAPIGPLAGAITRDLGLSTTTMLMTVVVPYVVAAAALVVPGHLLGRRWPTATAVPASMLLVLGSAVSAFTPGVALLAVGRVVLGVGAGTVVGVVLALSGQLGHWRSRARLVLGLGLGVALLVGPVVSGTLTVALGWRLAFVADLLMATVALVGAVVGGIGMWILRAVRPSGPAAPVTTPPLPDETSLGGPAR</sequence>
<dbReference type="PANTHER" id="PTHR23501">
    <property type="entry name" value="MAJOR FACILITATOR SUPERFAMILY"/>
    <property type="match status" value="1"/>
</dbReference>